<keyword evidence="2" id="KW-0238">DNA-binding</keyword>
<evidence type="ECO:0000313" key="5">
    <source>
        <dbReference type="EMBL" id="GHC51094.1"/>
    </source>
</evidence>
<dbReference type="InterPro" id="IPR050109">
    <property type="entry name" value="HTH-type_TetR-like_transc_reg"/>
</dbReference>
<accession>A0A918WH52</accession>
<keyword evidence="3" id="KW-0804">Transcription</keyword>
<evidence type="ECO:0000256" key="2">
    <source>
        <dbReference type="ARBA" id="ARBA00023125"/>
    </source>
</evidence>
<reference evidence="5" key="2">
    <citation type="submission" date="2020-09" db="EMBL/GenBank/DDBJ databases">
        <authorList>
            <person name="Sun Q."/>
            <person name="Kim S."/>
        </authorList>
    </citation>
    <scope>NUCLEOTIDE SEQUENCE</scope>
    <source>
        <strain evidence="5">KCTC 23310</strain>
    </source>
</reference>
<evidence type="ECO:0000256" key="3">
    <source>
        <dbReference type="ARBA" id="ARBA00023163"/>
    </source>
</evidence>
<dbReference type="RefSeq" id="WP_189410702.1">
    <property type="nucleotide sequence ID" value="NZ_BMYJ01000003.1"/>
</dbReference>
<organism evidence="5 6">
    <name type="scientific">Neogemmobacter tilapiae</name>
    <dbReference type="NCBI Taxonomy" id="875041"/>
    <lineage>
        <taxon>Bacteria</taxon>
        <taxon>Pseudomonadati</taxon>
        <taxon>Pseudomonadota</taxon>
        <taxon>Alphaproteobacteria</taxon>
        <taxon>Rhodobacterales</taxon>
        <taxon>Paracoccaceae</taxon>
        <taxon>Neogemmobacter</taxon>
    </lineage>
</organism>
<dbReference type="SUPFAM" id="SSF46689">
    <property type="entry name" value="Homeodomain-like"/>
    <property type="match status" value="1"/>
</dbReference>
<sequence>MEALLDTASSLRDRRRLRTAREIQHITLRLIRQNGFEAVTTEMIAQAADISVRTFFNYYPNKEAAAVGPPPQFDVGLVARFQAGRGAVVADFAELVRGTQEADAPEKDKIHAIHDFLETYPSMIPAFHRSLAHLTAQMAAALVGRLGADRTEIAYLLADVLILSMSRSIKVWVQDDAMGFGEMVDLMVEQLRGLGGILAADGVQTA</sequence>
<evidence type="ECO:0000259" key="4">
    <source>
        <dbReference type="Pfam" id="PF00440"/>
    </source>
</evidence>
<evidence type="ECO:0000313" key="6">
    <source>
        <dbReference type="Proteomes" id="UP000638981"/>
    </source>
</evidence>
<dbReference type="EMBL" id="BMYJ01000003">
    <property type="protein sequence ID" value="GHC51094.1"/>
    <property type="molecule type" value="Genomic_DNA"/>
</dbReference>
<dbReference type="InterPro" id="IPR009057">
    <property type="entry name" value="Homeodomain-like_sf"/>
</dbReference>
<evidence type="ECO:0000256" key="1">
    <source>
        <dbReference type="ARBA" id="ARBA00023015"/>
    </source>
</evidence>
<dbReference type="Gene3D" id="1.10.357.10">
    <property type="entry name" value="Tetracycline Repressor, domain 2"/>
    <property type="match status" value="1"/>
</dbReference>
<name>A0A918WH52_9RHOB</name>
<dbReference type="GO" id="GO:0003700">
    <property type="term" value="F:DNA-binding transcription factor activity"/>
    <property type="evidence" value="ECO:0007669"/>
    <property type="project" value="TreeGrafter"/>
</dbReference>
<proteinExistence type="predicted"/>
<feature type="domain" description="HTH tetR-type" evidence="4">
    <location>
        <begin position="27"/>
        <end position="64"/>
    </location>
</feature>
<reference evidence="5" key="1">
    <citation type="journal article" date="2014" name="Int. J. Syst. Evol. Microbiol.">
        <title>Complete genome sequence of Corynebacterium casei LMG S-19264T (=DSM 44701T), isolated from a smear-ripened cheese.</title>
        <authorList>
            <consortium name="US DOE Joint Genome Institute (JGI-PGF)"/>
            <person name="Walter F."/>
            <person name="Albersmeier A."/>
            <person name="Kalinowski J."/>
            <person name="Ruckert C."/>
        </authorList>
    </citation>
    <scope>NUCLEOTIDE SEQUENCE</scope>
    <source>
        <strain evidence="5">KCTC 23310</strain>
    </source>
</reference>
<dbReference type="Proteomes" id="UP000638981">
    <property type="component" value="Unassembled WGS sequence"/>
</dbReference>
<dbReference type="GO" id="GO:0000976">
    <property type="term" value="F:transcription cis-regulatory region binding"/>
    <property type="evidence" value="ECO:0007669"/>
    <property type="project" value="TreeGrafter"/>
</dbReference>
<keyword evidence="6" id="KW-1185">Reference proteome</keyword>
<gene>
    <name evidence="5" type="ORF">GCM10007315_11810</name>
</gene>
<dbReference type="Pfam" id="PF00440">
    <property type="entry name" value="TetR_N"/>
    <property type="match status" value="1"/>
</dbReference>
<comment type="caution">
    <text evidence="5">The sequence shown here is derived from an EMBL/GenBank/DDBJ whole genome shotgun (WGS) entry which is preliminary data.</text>
</comment>
<dbReference type="AlphaFoldDB" id="A0A918WH52"/>
<dbReference type="InterPro" id="IPR001647">
    <property type="entry name" value="HTH_TetR"/>
</dbReference>
<keyword evidence="1" id="KW-0805">Transcription regulation</keyword>
<dbReference type="PANTHER" id="PTHR30055:SF234">
    <property type="entry name" value="HTH-TYPE TRANSCRIPTIONAL REGULATOR BETI"/>
    <property type="match status" value="1"/>
</dbReference>
<dbReference type="PANTHER" id="PTHR30055">
    <property type="entry name" value="HTH-TYPE TRANSCRIPTIONAL REGULATOR RUTR"/>
    <property type="match status" value="1"/>
</dbReference>
<protein>
    <submittedName>
        <fullName evidence="5">TetR family transcriptional regulator</fullName>
    </submittedName>
</protein>